<evidence type="ECO:0000313" key="5">
    <source>
        <dbReference type="EMBL" id="KHN83715.1"/>
    </source>
</evidence>
<protein>
    <recommendedName>
        <fullName evidence="1">inositol-polyphosphate 5-phosphatase</fullName>
        <ecNumber evidence="1">3.1.3.56</ecNumber>
    </recommendedName>
</protein>
<dbReference type="Pfam" id="PF22669">
    <property type="entry name" value="Exo_endo_phos2"/>
    <property type="match status" value="2"/>
</dbReference>
<dbReference type="SMART" id="SM00128">
    <property type="entry name" value="IPPc"/>
    <property type="match status" value="1"/>
</dbReference>
<accession>A0A0B2VRT5</accession>
<dbReference type="STRING" id="6265.A0A0B2VRT5"/>
<dbReference type="InterPro" id="IPR039737">
    <property type="entry name" value="INPP5A"/>
</dbReference>
<dbReference type="SUPFAM" id="SSF56219">
    <property type="entry name" value="DNase I-like"/>
    <property type="match status" value="1"/>
</dbReference>
<dbReference type="AlphaFoldDB" id="A0A0B2VRT5"/>
<comment type="similarity">
    <text evidence="3">Belongs to the inositol 1,4,5-trisphosphate 5-phosphatase type I family.</text>
</comment>
<dbReference type="GO" id="GO:0046856">
    <property type="term" value="P:phosphatidylinositol dephosphorylation"/>
    <property type="evidence" value="ECO:0007669"/>
    <property type="project" value="InterPro"/>
</dbReference>
<evidence type="ECO:0000256" key="1">
    <source>
        <dbReference type="ARBA" id="ARBA00012997"/>
    </source>
</evidence>
<comment type="caution">
    <text evidence="5">The sequence shown here is derived from an EMBL/GenBank/DDBJ whole genome shotgun (WGS) entry which is preliminary data.</text>
</comment>
<sequence>MLFGNIANDFSKRHEGTSNFVNLHDYKKQKVCFEMQAAHVIIRCPSTRATSSLLFLLGEPLKRNAVQACGNLVSLVPGTDRSDYILTDEATSSCIRCYIARRRGLHDLAQSYESRPVSLELDLCHCATSAINTPCRLPIFRMKRKFLLITANVGSLFEKSCRIHNGWLKTLIQEIEKVKADFVAIHMQEVGGKNYEECSSQVPPLVQKVATRMNDLGYSTGRAYLDLEFDLPDKYNALGSLFFVIDAILLYVEQYDFMEKRYTKMEKGFEMVCKDLGICSQLRKAKFPKHFWPAIKWGRKGFIHCRFRHNKIPIDFLNVHLFHDESNIALIHENPSLYSDNRKRALNYVLDEAARVSDANPKQYPLFIFGDLNFRLDSPSFLNRLTVDADQRHDSLDPHGSFGNDAGSLLTVEAAAKQLCGNVRDGEQLRRTVSAIEFRRSPNGSRTDIPSSCVLRIEKNRFDYFNHKKLLNEWRGYLEDDKEAKSFPSLRELTIQFPPTYPWSEDPDESEALMKTRAPAWCDRVLMNTAAFEMVSQNKDAIYDSIGKEVCMGDHKPVILSFTADV</sequence>
<keyword evidence="6" id="KW-1185">Reference proteome</keyword>
<proteinExistence type="inferred from homology"/>
<dbReference type="PANTHER" id="PTHR12997">
    <property type="entry name" value="TYPE I INOSITOL-1,4,5-TRISPHOSPHATE 5-PHOSPHATASE"/>
    <property type="match status" value="1"/>
</dbReference>
<feature type="domain" description="Inositol polyphosphate-related phosphatase" evidence="4">
    <location>
        <begin position="142"/>
        <end position="566"/>
    </location>
</feature>
<dbReference type="Gene3D" id="3.60.10.10">
    <property type="entry name" value="Endonuclease/exonuclease/phosphatase"/>
    <property type="match status" value="1"/>
</dbReference>
<gene>
    <name evidence="5" type="primary">ipp-5</name>
    <name evidence="5" type="ORF">Tcan_07675</name>
</gene>
<dbReference type="OMA" id="YPYSEDH"/>
<dbReference type="PANTHER" id="PTHR12997:SF2">
    <property type="entry name" value="INOSITOL POLYPHOSPHATE-5-PHOSPHATASE A"/>
    <property type="match status" value="1"/>
</dbReference>
<evidence type="ECO:0000259" key="4">
    <source>
        <dbReference type="SMART" id="SM00128"/>
    </source>
</evidence>
<keyword evidence="2" id="KW-0378">Hydrolase</keyword>
<dbReference type="OrthoDB" id="5780965at2759"/>
<reference evidence="5 6" key="1">
    <citation type="submission" date="2014-11" db="EMBL/GenBank/DDBJ databases">
        <title>Genetic blueprint of the zoonotic pathogen Toxocara canis.</title>
        <authorList>
            <person name="Zhu X.-Q."/>
            <person name="Korhonen P.K."/>
            <person name="Cai H."/>
            <person name="Young N.D."/>
            <person name="Nejsum P."/>
            <person name="von Samson-Himmelstjerna G."/>
            <person name="Boag P.R."/>
            <person name="Tan P."/>
            <person name="Li Q."/>
            <person name="Min J."/>
            <person name="Yang Y."/>
            <person name="Wang X."/>
            <person name="Fang X."/>
            <person name="Hall R.S."/>
            <person name="Hofmann A."/>
            <person name="Sternberg P.W."/>
            <person name="Jex A.R."/>
            <person name="Gasser R.B."/>
        </authorList>
    </citation>
    <scope>NUCLEOTIDE SEQUENCE [LARGE SCALE GENOMIC DNA]</scope>
    <source>
        <strain evidence="5">PN_DK_2014</strain>
    </source>
</reference>
<dbReference type="Proteomes" id="UP000031036">
    <property type="component" value="Unassembled WGS sequence"/>
</dbReference>
<dbReference type="GO" id="GO:0004445">
    <property type="term" value="F:inositol-polyphosphate 5-phosphatase activity"/>
    <property type="evidence" value="ECO:0007669"/>
    <property type="project" value="UniProtKB-EC"/>
</dbReference>
<dbReference type="EMBL" id="JPKZ01001141">
    <property type="protein sequence ID" value="KHN83715.1"/>
    <property type="molecule type" value="Genomic_DNA"/>
</dbReference>
<dbReference type="FunFam" id="3.60.10.10:FF:000112">
    <property type="entry name" value="Probable type I inositol 1,4,5-trisphosphate 5-phosphatase"/>
    <property type="match status" value="1"/>
</dbReference>
<evidence type="ECO:0000313" key="6">
    <source>
        <dbReference type="Proteomes" id="UP000031036"/>
    </source>
</evidence>
<dbReference type="InterPro" id="IPR036691">
    <property type="entry name" value="Endo/exonu/phosph_ase_sf"/>
</dbReference>
<organism evidence="5 6">
    <name type="scientific">Toxocara canis</name>
    <name type="common">Canine roundworm</name>
    <dbReference type="NCBI Taxonomy" id="6265"/>
    <lineage>
        <taxon>Eukaryota</taxon>
        <taxon>Metazoa</taxon>
        <taxon>Ecdysozoa</taxon>
        <taxon>Nematoda</taxon>
        <taxon>Chromadorea</taxon>
        <taxon>Rhabditida</taxon>
        <taxon>Spirurina</taxon>
        <taxon>Ascaridomorpha</taxon>
        <taxon>Ascaridoidea</taxon>
        <taxon>Toxocaridae</taxon>
        <taxon>Toxocara</taxon>
    </lineage>
</organism>
<dbReference type="EC" id="3.1.3.56" evidence="1"/>
<name>A0A0B2VRT5_TOXCA</name>
<evidence type="ECO:0000256" key="2">
    <source>
        <dbReference type="ARBA" id="ARBA00022801"/>
    </source>
</evidence>
<evidence type="ECO:0000256" key="3">
    <source>
        <dbReference type="ARBA" id="ARBA00023599"/>
    </source>
</evidence>
<dbReference type="InterPro" id="IPR000300">
    <property type="entry name" value="IPPc"/>
</dbReference>